<evidence type="ECO:0000313" key="6">
    <source>
        <dbReference type="EMBL" id="PZM14311.1"/>
    </source>
</evidence>
<dbReference type="PANTHER" id="PTHR43353:SF5">
    <property type="entry name" value="SUCCINATE-SEMIALDEHYDE DEHYDROGENASE, MITOCHONDRIAL"/>
    <property type="match status" value="1"/>
</dbReference>
<evidence type="ECO:0000256" key="2">
    <source>
        <dbReference type="ARBA" id="ARBA00023002"/>
    </source>
</evidence>
<organism evidence="6 7">
    <name type="scientific">Rhizobium tubonense</name>
    <dbReference type="NCBI Taxonomy" id="484088"/>
    <lineage>
        <taxon>Bacteria</taxon>
        <taxon>Pseudomonadati</taxon>
        <taxon>Pseudomonadota</taxon>
        <taxon>Alphaproteobacteria</taxon>
        <taxon>Hyphomicrobiales</taxon>
        <taxon>Rhizobiaceae</taxon>
        <taxon>Rhizobium/Agrobacterium group</taxon>
        <taxon>Rhizobium</taxon>
    </lineage>
</organism>
<keyword evidence="2 4" id="KW-0560">Oxidoreductase</keyword>
<comment type="similarity">
    <text evidence="1 4">Belongs to the aldehyde dehydrogenase family.</text>
</comment>
<dbReference type="InterPro" id="IPR050740">
    <property type="entry name" value="Aldehyde_DH_Superfamily"/>
</dbReference>
<keyword evidence="7" id="KW-1185">Reference proteome</keyword>
<reference evidence="6 7" key="1">
    <citation type="journal article" date="2018" name="Sci. Rep.">
        <title>Rhizobium tumorigenes sp. nov., a novel plant tumorigenic bacterium isolated from cane gall tumors on thornless blackberry.</title>
        <authorList>
            <person name="Kuzmanovi N."/>
            <person name="Smalla K."/>
            <person name="Gronow S."/>
            <person name="PuBawska J."/>
        </authorList>
    </citation>
    <scope>NUCLEOTIDE SEQUENCE [LARGE SCALE GENOMIC DNA]</scope>
    <source>
        <strain evidence="6 7">CCBAU 85046</strain>
    </source>
</reference>
<dbReference type="RefSeq" id="WP_111160286.1">
    <property type="nucleotide sequence ID" value="NZ_PCDP01000034.1"/>
</dbReference>
<dbReference type="SUPFAM" id="SSF53720">
    <property type="entry name" value="ALDH-like"/>
    <property type="match status" value="1"/>
</dbReference>
<feature type="active site" evidence="3">
    <location>
        <position position="262"/>
    </location>
</feature>
<evidence type="ECO:0000256" key="1">
    <source>
        <dbReference type="ARBA" id="ARBA00009986"/>
    </source>
</evidence>
<dbReference type="GO" id="GO:0009450">
    <property type="term" value="P:gamma-aminobutyric acid catabolic process"/>
    <property type="evidence" value="ECO:0007669"/>
    <property type="project" value="TreeGrafter"/>
</dbReference>
<dbReference type="CDD" id="cd07103">
    <property type="entry name" value="ALDH_F5_SSADH_GabD"/>
    <property type="match status" value="1"/>
</dbReference>
<dbReference type="InterPro" id="IPR016160">
    <property type="entry name" value="Ald_DH_CS_CYS"/>
</dbReference>
<evidence type="ECO:0000313" key="7">
    <source>
        <dbReference type="Proteomes" id="UP000248925"/>
    </source>
</evidence>
<comment type="caution">
    <text evidence="6">The sequence shown here is derived from an EMBL/GenBank/DDBJ whole genome shotgun (WGS) entry which is preliminary data.</text>
</comment>
<accession>A0A2W4CPH6</accession>
<evidence type="ECO:0000259" key="5">
    <source>
        <dbReference type="Pfam" id="PF00171"/>
    </source>
</evidence>
<dbReference type="PROSITE" id="PS00070">
    <property type="entry name" value="ALDEHYDE_DEHYDR_CYS"/>
    <property type="match status" value="1"/>
</dbReference>
<evidence type="ECO:0000256" key="4">
    <source>
        <dbReference type="RuleBase" id="RU003345"/>
    </source>
</evidence>
<dbReference type="FunFam" id="3.40.309.10:FF:000004">
    <property type="entry name" value="Succinate-semialdehyde dehydrogenase I"/>
    <property type="match status" value="1"/>
</dbReference>
<dbReference type="GO" id="GO:0005829">
    <property type="term" value="C:cytosol"/>
    <property type="evidence" value="ECO:0007669"/>
    <property type="project" value="TreeGrafter"/>
</dbReference>
<dbReference type="InterPro" id="IPR029510">
    <property type="entry name" value="Ald_DH_CS_GLU"/>
</dbReference>
<dbReference type="EMBL" id="PCDP01000034">
    <property type="protein sequence ID" value="PZM14311.1"/>
    <property type="molecule type" value="Genomic_DNA"/>
</dbReference>
<dbReference type="PANTHER" id="PTHR43353">
    <property type="entry name" value="SUCCINATE-SEMIALDEHYDE DEHYDROGENASE, MITOCHONDRIAL"/>
    <property type="match status" value="1"/>
</dbReference>
<dbReference type="InterPro" id="IPR015590">
    <property type="entry name" value="Aldehyde_DH_dom"/>
</dbReference>
<dbReference type="FunFam" id="3.40.605.10:FF:000005">
    <property type="entry name" value="Succinate-semialdehyde dehydrogenase I"/>
    <property type="match status" value="1"/>
</dbReference>
<dbReference type="PROSITE" id="PS00687">
    <property type="entry name" value="ALDEHYDE_DEHYDR_GLU"/>
    <property type="match status" value="1"/>
</dbReference>
<dbReference type="InterPro" id="IPR016161">
    <property type="entry name" value="Ald_DH/histidinol_DH"/>
</dbReference>
<proteinExistence type="inferred from homology"/>
<dbReference type="Gene3D" id="3.40.309.10">
    <property type="entry name" value="Aldehyde Dehydrogenase, Chain A, domain 2"/>
    <property type="match status" value="1"/>
</dbReference>
<dbReference type="Gene3D" id="3.40.605.10">
    <property type="entry name" value="Aldehyde Dehydrogenase, Chain A, domain 1"/>
    <property type="match status" value="1"/>
</dbReference>
<dbReference type="InterPro" id="IPR016163">
    <property type="entry name" value="Ald_DH_C"/>
</dbReference>
<feature type="domain" description="Aldehyde dehydrogenase" evidence="5">
    <location>
        <begin position="29"/>
        <end position="484"/>
    </location>
</feature>
<sequence>MLHPTPSIAELLEHNALFEVRAFVAGEWKASEKTIGVENPASGLEIARVTVCGADVAQEAINAAESAFSIWSTMLARKRGQILRRWADLIEENVEELALIITAEQGKPLAESRGEVLYGAGFVHWFASEGERAYGETIPSHKPNSKLVVSMQPVGVTAAITPWNFPSAMIARKAAAALAAGCTMIVQPSLDTPLSALALARLAERAGIPAGVFQVVVGDPVVLSEEFISDQRVRALSFTGSTEVGRILLSKAGRTVKKVSMELGGNAPFIVFGDADLEEAVRLCVEAKFATSGQDCLAANRIYIQSPLYDRFCASFAKAVALLKVGDGLDPESDIGPMTKRSVVEKCRAHVKDALSKGAIIATGKLDEREGNFVTPTVIVNVTDDMLIVREETFGPVAAILSFETEEEVVARANDCEMGLAAYVCTRDLNRGIRLSENLQYGMVALNTSSFTGAPIPFGGWKSSGLGREGSRHGLSEFMELKYVCFGNLAA</sequence>
<dbReference type="Proteomes" id="UP000248925">
    <property type="component" value="Unassembled WGS sequence"/>
</dbReference>
<dbReference type="GO" id="GO:0004777">
    <property type="term" value="F:succinate-semialdehyde dehydrogenase (NAD+) activity"/>
    <property type="evidence" value="ECO:0007669"/>
    <property type="project" value="TreeGrafter"/>
</dbReference>
<gene>
    <name evidence="6" type="ORF">CPY51_10965</name>
</gene>
<evidence type="ECO:0000256" key="3">
    <source>
        <dbReference type="PROSITE-ProRule" id="PRU10007"/>
    </source>
</evidence>
<protein>
    <submittedName>
        <fullName evidence="6">NAD-dependent succinate-semialdehyde dehydrogenase</fullName>
    </submittedName>
</protein>
<dbReference type="Pfam" id="PF00171">
    <property type="entry name" value="Aldedh"/>
    <property type="match status" value="1"/>
</dbReference>
<dbReference type="InterPro" id="IPR016162">
    <property type="entry name" value="Ald_DH_N"/>
</dbReference>
<dbReference type="AlphaFoldDB" id="A0A2W4CPH6"/>
<dbReference type="OrthoDB" id="9812625at2"/>
<name>A0A2W4CPH6_9HYPH</name>